<proteinExistence type="predicted"/>
<organism evidence="1 2">
    <name type="scientific">Trypanosoma congolense (strain IL3000)</name>
    <dbReference type="NCBI Taxonomy" id="1068625"/>
    <lineage>
        <taxon>Eukaryota</taxon>
        <taxon>Discoba</taxon>
        <taxon>Euglenozoa</taxon>
        <taxon>Kinetoplastea</taxon>
        <taxon>Metakinetoplastina</taxon>
        <taxon>Trypanosomatida</taxon>
        <taxon>Trypanosomatidae</taxon>
        <taxon>Trypanosoma</taxon>
        <taxon>Nannomonas</taxon>
    </lineage>
</organism>
<dbReference type="EMBL" id="CAEQ01002610">
    <property type="protein sequence ID" value="CCD17153.1"/>
    <property type="molecule type" value="Genomic_DNA"/>
</dbReference>
<accession>F9WIK5</accession>
<protein>
    <submittedName>
        <fullName evidence="1">Uncharacterized protein</fullName>
    </submittedName>
</protein>
<dbReference type="AlphaFoldDB" id="F9WIK5"/>
<evidence type="ECO:0000313" key="2">
    <source>
        <dbReference type="Proteomes" id="UP000000702"/>
    </source>
</evidence>
<reference evidence="2" key="1">
    <citation type="submission" date="2011-07" db="EMBL/GenBank/DDBJ databases">
        <title>Divergent evolution of antigenic variation in African trypanosomes.</title>
        <authorList>
            <person name="Jackson A.P."/>
            <person name="Berry A."/>
            <person name="Allison H.C."/>
            <person name="Burton P."/>
            <person name="Anderson J."/>
            <person name="Aslett M."/>
            <person name="Brown R."/>
            <person name="Corton N."/>
            <person name="Harris D."/>
            <person name="Hauser H."/>
            <person name="Gamble J."/>
            <person name="Gilderthorp R."/>
            <person name="McQuillan J."/>
            <person name="Quail M.A."/>
            <person name="Sanders M."/>
            <person name="Van Tonder A."/>
            <person name="Ginger M.L."/>
            <person name="Donelson J.E."/>
            <person name="Field M.C."/>
            <person name="Barry J.D."/>
            <person name="Berriman M."/>
            <person name="Hertz-Fowler C."/>
        </authorList>
    </citation>
    <scope>NUCLEOTIDE SEQUENCE [LARGE SCALE GENOMIC DNA]</scope>
    <source>
        <strain evidence="2">IL3000</strain>
    </source>
</reference>
<gene>
    <name evidence="1" type="ORF">TCIL3000_0_19980</name>
</gene>
<reference evidence="1 2" key="2">
    <citation type="journal article" date="2012" name="Proc. Natl. Acad. Sci. U.S.A.">
        <title>Antigenic diversity is generated by distinct evolutionary mechanisms in African trypanosome species.</title>
        <authorList>
            <person name="Jackson A.P."/>
            <person name="Berry A."/>
            <person name="Aslett M."/>
            <person name="Allison H.C."/>
            <person name="Burton P."/>
            <person name="Vavrova-Anderson J."/>
            <person name="Brown R."/>
            <person name="Browne H."/>
            <person name="Corton N."/>
            <person name="Hauser H."/>
            <person name="Gamble J."/>
            <person name="Gilderthorp R."/>
            <person name="Marcello L."/>
            <person name="McQuillan J."/>
            <person name="Otto T.D."/>
            <person name="Quail M.A."/>
            <person name="Sanders M.J."/>
            <person name="van Tonder A."/>
            <person name="Ginger M.L."/>
            <person name="Field M.C."/>
            <person name="Barry J.D."/>
            <person name="Hertz-Fowler C."/>
            <person name="Berriman M."/>
        </authorList>
    </citation>
    <scope>NUCLEOTIDE SEQUENCE [LARGE SCALE GENOMIC DNA]</scope>
    <source>
        <strain evidence="1 2">IL3000</strain>
    </source>
</reference>
<name>F9WIK5_TRYCI</name>
<sequence length="134" mass="15075">MASVNKGLQGQHCQKVHGQSTICFARGGPDREKCPAFYLALFQVNVCHGIASWCLTHRCLIGKVWERCRQRVTGVRQWNRCVGMRKGHRSVHGYAGTPKTKREETTCTTEAAVRISSGNRLYGTRARITTTLRQ</sequence>
<comment type="caution">
    <text evidence="1">The sequence shown here is derived from an EMBL/GenBank/DDBJ whole genome shotgun (WGS) entry which is preliminary data.</text>
</comment>
<evidence type="ECO:0000313" key="1">
    <source>
        <dbReference type="EMBL" id="CCD17153.1"/>
    </source>
</evidence>
<keyword evidence="2" id="KW-1185">Reference proteome</keyword>
<dbReference type="Proteomes" id="UP000000702">
    <property type="component" value="Unassembled WGS sequence"/>
</dbReference>